<dbReference type="RefSeq" id="WP_151565251.1">
    <property type="nucleotide sequence ID" value="NZ_WBMT01000015.1"/>
</dbReference>
<dbReference type="AlphaFoldDB" id="A0A6H9YKD4"/>
<organism evidence="2 3">
    <name type="scientific">Actinomadura rudentiformis</name>
    <dbReference type="NCBI Taxonomy" id="359158"/>
    <lineage>
        <taxon>Bacteria</taxon>
        <taxon>Bacillati</taxon>
        <taxon>Actinomycetota</taxon>
        <taxon>Actinomycetes</taxon>
        <taxon>Streptosporangiales</taxon>
        <taxon>Thermomonosporaceae</taxon>
        <taxon>Actinomadura</taxon>
    </lineage>
</organism>
<keyword evidence="3" id="KW-1185">Reference proteome</keyword>
<evidence type="ECO:0000313" key="2">
    <source>
        <dbReference type="EMBL" id="KAB2344883.1"/>
    </source>
</evidence>
<sequence>MDLLDLWRDRISVRKVLNLIDHLPSTSHFVAAIADDPDLPPPPEEGRRSGPRLTEWTPEVRALADLIDRIGALIRVQVAQNSRGRPPEITPYPRPDTAARRAERRARREAHYALVARVKRRRSHPPGSA</sequence>
<comment type="caution">
    <text evidence="2">The sequence shown here is derived from an EMBL/GenBank/DDBJ whole genome shotgun (WGS) entry which is preliminary data.</text>
</comment>
<reference evidence="2 3" key="1">
    <citation type="submission" date="2019-09" db="EMBL/GenBank/DDBJ databases">
        <title>Actinomadura physcomitrii sp. nov., a novel actinomycete isolated from moss [Physcomitrium sphaericum (Ludw) Fuernr].</title>
        <authorList>
            <person name="Zhuang X."/>
            <person name="Liu C."/>
        </authorList>
    </citation>
    <scope>NUCLEOTIDE SEQUENCE [LARGE SCALE GENOMIC DNA]</scope>
    <source>
        <strain evidence="2 3">HMC1</strain>
    </source>
</reference>
<dbReference type="EMBL" id="WBMT01000015">
    <property type="protein sequence ID" value="KAB2344883.1"/>
    <property type="molecule type" value="Genomic_DNA"/>
</dbReference>
<name>A0A6H9YKD4_9ACTN</name>
<gene>
    <name evidence="2" type="ORF">F8566_30300</name>
</gene>
<feature type="region of interest" description="Disordered" evidence="1">
    <location>
        <begin position="33"/>
        <end position="54"/>
    </location>
</feature>
<evidence type="ECO:0000256" key="1">
    <source>
        <dbReference type="SAM" id="MobiDB-lite"/>
    </source>
</evidence>
<evidence type="ECO:0000313" key="3">
    <source>
        <dbReference type="Proteomes" id="UP000468735"/>
    </source>
</evidence>
<accession>A0A6H9YKD4</accession>
<dbReference type="Proteomes" id="UP000468735">
    <property type="component" value="Unassembled WGS sequence"/>
</dbReference>
<proteinExistence type="predicted"/>
<feature type="region of interest" description="Disordered" evidence="1">
    <location>
        <begin position="81"/>
        <end position="107"/>
    </location>
</feature>
<dbReference type="OrthoDB" id="4314845at2"/>
<protein>
    <submittedName>
        <fullName evidence="2">Uncharacterized protein</fullName>
    </submittedName>
</protein>